<evidence type="ECO:0000313" key="2">
    <source>
        <dbReference type="EMBL" id="GAG30372.1"/>
    </source>
</evidence>
<dbReference type="AlphaFoldDB" id="X0X4M7"/>
<dbReference type="Pfam" id="PF01048">
    <property type="entry name" value="PNP_UDP_1"/>
    <property type="match status" value="1"/>
</dbReference>
<dbReference type="GO" id="GO:0005829">
    <property type="term" value="C:cytosol"/>
    <property type="evidence" value="ECO:0007669"/>
    <property type="project" value="TreeGrafter"/>
</dbReference>
<dbReference type="Gene3D" id="3.40.50.1580">
    <property type="entry name" value="Nucleoside phosphorylase domain"/>
    <property type="match status" value="1"/>
</dbReference>
<name>X0X4M7_9ZZZZ</name>
<dbReference type="GO" id="GO:0008782">
    <property type="term" value="F:adenosylhomocysteine nucleosidase activity"/>
    <property type="evidence" value="ECO:0007669"/>
    <property type="project" value="TreeGrafter"/>
</dbReference>
<dbReference type="CDD" id="cd09008">
    <property type="entry name" value="MTAN"/>
    <property type="match status" value="1"/>
</dbReference>
<accession>X0X4M7</accession>
<organism evidence="2">
    <name type="scientific">marine sediment metagenome</name>
    <dbReference type="NCBI Taxonomy" id="412755"/>
    <lineage>
        <taxon>unclassified sequences</taxon>
        <taxon>metagenomes</taxon>
        <taxon>ecological metagenomes</taxon>
    </lineage>
</organism>
<reference evidence="2" key="1">
    <citation type="journal article" date="2014" name="Front. Microbiol.">
        <title>High frequency of phylogenetically diverse reductive dehalogenase-homologous genes in deep subseafloor sedimentary metagenomes.</title>
        <authorList>
            <person name="Kawai M."/>
            <person name="Futagami T."/>
            <person name="Toyoda A."/>
            <person name="Takaki Y."/>
            <person name="Nishi S."/>
            <person name="Hori S."/>
            <person name="Arai W."/>
            <person name="Tsubouchi T."/>
            <person name="Morono Y."/>
            <person name="Uchiyama I."/>
            <person name="Ito T."/>
            <person name="Fujiyama A."/>
            <person name="Inagaki F."/>
            <person name="Takami H."/>
        </authorList>
    </citation>
    <scope>NUCLEOTIDE SEQUENCE</scope>
    <source>
        <strain evidence="2">Expedition CK06-06</strain>
    </source>
</reference>
<dbReference type="SUPFAM" id="SSF53167">
    <property type="entry name" value="Purine and uridine phosphorylases"/>
    <property type="match status" value="1"/>
</dbReference>
<dbReference type="InterPro" id="IPR000845">
    <property type="entry name" value="Nucleoside_phosphorylase_d"/>
</dbReference>
<sequence length="235" mass="26263">MINSLVRIGIICPCDIEYQSCKEILKLHNETELAGRLISSRREKDVEVIAIKAGPGKIQCASATQLIIDKFEPDFVFDVGASGSLSVDVNLYDIVCGEHSFEYDVCPTDKLAKMPDDLKTSTVLNKVFSKEVLKEFSNWAKINMGTIIKVGNIASGEKDVDNKELRQELHHKLGAIACNWETSAVLKTAQLNEIKSFSFRVITDNADEEVEDDLNANWGKALEIMFKALNKFIFE</sequence>
<dbReference type="GO" id="GO:0009116">
    <property type="term" value="P:nucleoside metabolic process"/>
    <property type="evidence" value="ECO:0007669"/>
    <property type="project" value="InterPro"/>
</dbReference>
<evidence type="ECO:0000259" key="1">
    <source>
        <dbReference type="Pfam" id="PF01048"/>
    </source>
</evidence>
<gene>
    <name evidence="2" type="ORF">S01H1_68204</name>
</gene>
<proteinExistence type="predicted"/>
<feature type="domain" description="Nucleoside phosphorylase" evidence="1">
    <location>
        <begin position="7"/>
        <end position="232"/>
    </location>
</feature>
<dbReference type="PANTHER" id="PTHR46832">
    <property type="entry name" value="5'-METHYLTHIOADENOSINE/S-ADENOSYLHOMOCYSTEINE NUCLEOSIDASE"/>
    <property type="match status" value="1"/>
</dbReference>
<dbReference type="InterPro" id="IPR035994">
    <property type="entry name" value="Nucleoside_phosphorylase_sf"/>
</dbReference>
<dbReference type="PANTHER" id="PTHR46832:SF1">
    <property type="entry name" value="5'-METHYLTHIOADENOSINE_S-ADENOSYLHOMOCYSTEINE NUCLEOSIDASE"/>
    <property type="match status" value="1"/>
</dbReference>
<dbReference type="EMBL" id="BARS01045223">
    <property type="protein sequence ID" value="GAG30372.1"/>
    <property type="molecule type" value="Genomic_DNA"/>
</dbReference>
<comment type="caution">
    <text evidence="2">The sequence shown here is derived from an EMBL/GenBank/DDBJ whole genome shotgun (WGS) entry which is preliminary data.</text>
</comment>
<dbReference type="GO" id="GO:0008930">
    <property type="term" value="F:methylthioadenosine nucleosidase activity"/>
    <property type="evidence" value="ECO:0007669"/>
    <property type="project" value="TreeGrafter"/>
</dbReference>
<dbReference type="GO" id="GO:0019284">
    <property type="term" value="P:L-methionine salvage from S-adenosylmethionine"/>
    <property type="evidence" value="ECO:0007669"/>
    <property type="project" value="TreeGrafter"/>
</dbReference>
<feature type="non-terminal residue" evidence="2">
    <location>
        <position position="235"/>
    </location>
</feature>
<protein>
    <recommendedName>
        <fullName evidence="1">Nucleoside phosphorylase domain-containing protein</fullName>
    </recommendedName>
</protein>